<reference evidence="3 4" key="1">
    <citation type="submission" date="2022-05" db="EMBL/GenBank/DDBJ databases">
        <title>Genome Sequencing of Bee-Associated Microbes.</title>
        <authorList>
            <person name="Dunlap C."/>
        </authorList>
    </citation>
    <scope>NUCLEOTIDE SEQUENCE [LARGE SCALE GENOMIC DNA]</scope>
    <source>
        <strain evidence="3 4">NRRL NRS-1438</strain>
    </source>
</reference>
<dbReference type="PANTHER" id="PTHR43709">
    <property type="entry name" value="ACONITATE ISOMERASE-RELATED"/>
    <property type="match status" value="1"/>
</dbReference>
<dbReference type="Proteomes" id="UP001207626">
    <property type="component" value="Unassembled WGS sequence"/>
</dbReference>
<accession>A0ABT4DYG0</accession>
<sequence length="388" mass="41223">MYGFGQVAKIPAVMMRGGTSKGLILRKCDLPSDTVLRDQIILRMFGSPDSSQIDGLGGGTSLTSKLALIGPPTTPDAHIDYTFGQVSLEKNVIDYKVTCGNLTAAVGLYAAEEGYVPLTEPITEVRINNTNIDKIIIAEIPVENGAIKYEGNFSIAGVPGVSSKIMLDFLDSGGTFTKRTLPSGNTVDTVQIKDGRRFEISIVDCVNTIVFVRAQDVGVIGTELQSAINSNAELLDTLEQIRVEGGILSGLIQPEEQVGPATHSLPKIVILAQPADYVTVANQTVRSEDIDIFSRYISMGALHKAHAVGGAMALAAACQIPGTIPNRLILSSGSAVRIGHPSGTMYAEAAVARKETDWHVTRAACGRTARRLMEGDAYIPASVLEAHC</sequence>
<gene>
    <name evidence="3" type="ORF">M5X09_22545</name>
</gene>
<dbReference type="InterPro" id="IPR007400">
    <property type="entry name" value="PrpF-like"/>
</dbReference>
<name>A0ABT4DYG0_9BACL</name>
<dbReference type="Pfam" id="PF04303">
    <property type="entry name" value="PrpF"/>
    <property type="match status" value="1"/>
</dbReference>
<evidence type="ECO:0000313" key="3">
    <source>
        <dbReference type="EMBL" id="MCY9522400.1"/>
    </source>
</evidence>
<keyword evidence="2" id="KW-0413">Isomerase</keyword>
<evidence type="ECO:0000256" key="2">
    <source>
        <dbReference type="ARBA" id="ARBA00023235"/>
    </source>
</evidence>
<dbReference type="Gene3D" id="3.10.310.10">
    <property type="entry name" value="Diaminopimelate Epimerase, Chain A, domain 1"/>
    <property type="match status" value="2"/>
</dbReference>
<proteinExistence type="inferred from homology"/>
<dbReference type="SUPFAM" id="SSF54506">
    <property type="entry name" value="Diaminopimelate epimerase-like"/>
    <property type="match status" value="2"/>
</dbReference>
<organism evidence="3 4">
    <name type="scientific">Paenibacillus apiarius</name>
    <dbReference type="NCBI Taxonomy" id="46240"/>
    <lineage>
        <taxon>Bacteria</taxon>
        <taxon>Bacillati</taxon>
        <taxon>Bacillota</taxon>
        <taxon>Bacilli</taxon>
        <taxon>Bacillales</taxon>
        <taxon>Paenibacillaceae</taxon>
        <taxon>Paenibacillus</taxon>
    </lineage>
</organism>
<evidence type="ECO:0000313" key="4">
    <source>
        <dbReference type="Proteomes" id="UP001207626"/>
    </source>
</evidence>
<keyword evidence="4" id="KW-1185">Reference proteome</keyword>
<dbReference type="PANTHER" id="PTHR43709:SF2">
    <property type="entry name" value="DUF453 DOMAIN PROTEIN (AFU_ORTHOLOGUE AFUA_6G00360)"/>
    <property type="match status" value="1"/>
</dbReference>
<comment type="similarity">
    <text evidence="1">Belongs to the PrpF family.</text>
</comment>
<dbReference type="EMBL" id="JAMDLW010000036">
    <property type="protein sequence ID" value="MCY9522400.1"/>
    <property type="molecule type" value="Genomic_DNA"/>
</dbReference>
<comment type="caution">
    <text evidence="3">The sequence shown here is derived from an EMBL/GenBank/DDBJ whole genome shotgun (WGS) entry which is preliminary data.</text>
</comment>
<evidence type="ECO:0000256" key="1">
    <source>
        <dbReference type="ARBA" id="ARBA00007673"/>
    </source>
</evidence>
<dbReference type="RefSeq" id="WP_087435965.1">
    <property type="nucleotide sequence ID" value="NZ_JAMDLV010000002.1"/>
</dbReference>
<protein>
    <submittedName>
        <fullName evidence="3">PrpF protein</fullName>
    </submittedName>
</protein>